<dbReference type="EMBL" id="KL647815">
    <property type="protein sequence ID" value="KEY73608.1"/>
    <property type="molecule type" value="Genomic_DNA"/>
</dbReference>
<keyword evidence="4" id="KW-1185">Reference proteome</keyword>
<feature type="region of interest" description="Disordered" evidence="2">
    <location>
        <begin position="531"/>
        <end position="602"/>
    </location>
</feature>
<evidence type="ECO:0008006" key="5">
    <source>
        <dbReference type="Google" id="ProtNLM"/>
    </source>
</evidence>
<dbReference type="GO" id="GO:0005694">
    <property type="term" value="C:chromosome"/>
    <property type="evidence" value="ECO:0007669"/>
    <property type="project" value="TreeGrafter"/>
</dbReference>
<evidence type="ECO:0000256" key="1">
    <source>
        <dbReference type="ARBA" id="ARBA00005446"/>
    </source>
</evidence>
<dbReference type="InterPro" id="IPR027417">
    <property type="entry name" value="P-loop_NTPase"/>
</dbReference>
<gene>
    <name evidence="3" type="ORF">S7711_09659</name>
</gene>
<evidence type="ECO:0000256" key="2">
    <source>
        <dbReference type="SAM" id="MobiDB-lite"/>
    </source>
</evidence>
<feature type="compositionally biased region" description="Basic residues" evidence="2">
    <location>
        <begin position="553"/>
        <end position="565"/>
    </location>
</feature>
<dbReference type="GO" id="GO:0009378">
    <property type="term" value="F:four-way junction helicase activity"/>
    <property type="evidence" value="ECO:0007669"/>
    <property type="project" value="TreeGrafter"/>
</dbReference>
<dbReference type="GO" id="GO:0000724">
    <property type="term" value="P:double-strand break repair via homologous recombination"/>
    <property type="evidence" value="ECO:0007669"/>
    <property type="project" value="TreeGrafter"/>
</dbReference>
<protein>
    <recommendedName>
        <fullName evidence="5">Helicase C-terminal domain-containing protein</fullName>
    </recommendedName>
</protein>
<accession>A0A084B7S9</accession>
<dbReference type="GO" id="GO:0005737">
    <property type="term" value="C:cytoplasm"/>
    <property type="evidence" value="ECO:0007669"/>
    <property type="project" value="TreeGrafter"/>
</dbReference>
<name>A0A084B7S9_STACB</name>
<reference evidence="3 4" key="1">
    <citation type="journal article" date="2014" name="BMC Genomics">
        <title>Comparative genome sequencing reveals chemotype-specific gene clusters in the toxigenic black mold Stachybotrys.</title>
        <authorList>
            <person name="Semeiks J."/>
            <person name="Borek D."/>
            <person name="Otwinowski Z."/>
            <person name="Grishin N.V."/>
        </authorList>
    </citation>
    <scope>NUCLEOTIDE SEQUENCE [LARGE SCALE GENOMIC DNA]</scope>
    <source>
        <strain evidence="4">CBS 109288 / IBT 7711</strain>
    </source>
</reference>
<dbReference type="PANTHER" id="PTHR13710">
    <property type="entry name" value="DNA HELICASE RECQ FAMILY MEMBER"/>
    <property type="match status" value="1"/>
</dbReference>
<dbReference type="PANTHER" id="PTHR13710:SF154">
    <property type="entry name" value="RECQ HELICASE, PUTATIVE (AFU_ORTHOLOGUE AFUA_6G14720)-RELATED"/>
    <property type="match status" value="1"/>
</dbReference>
<comment type="similarity">
    <text evidence="1">Belongs to the helicase family. RecQ subfamily.</text>
</comment>
<sequence>MDSLHERLAAASVPPERALENIIITSSYQSVLEETLGALSGPAPKRRRLDVPIIIRELTDISDGRALDQIIALDARVQRPGDTTGLAQLPESSSALLAAMRSPWALAWEPSILRDAGQPQQALGPPRTALAAILSRICALENGGIANHFHSRRFQVQFSIMLDDLRRPNHLNNTSQDIAQIAEQAGISTKQVHHHRSTGGKIRHVCAGYVGLVVVLPRGRMDTLDVSLNRILRCTRIPDAEFIGDFMTDDWARRMCWFGQEIQRSGPSSPAVQAAVDAGSRHASLGEREFRDIPRASPSARIGQRRRAVTRPNAVLVGGPTLAVRARQRRKPPNLRYRWINSATDASHGDAAARCTRPLNSMLPEFRGIVYCKTQTACDSLAAANDGWIPYHAGLDAHVQQSNLDAWARDDDACRVVATTGALGLGIDIPNIAVFGRAGRGRGAPADAVLTSDYCRNAVSLFTRASSCRRAALASYLDGVAPRRGAVRPLHPPHTLQLRDAARLDAAVLPDALRLRTADAVHDAALALPRTRDATTGMGEPGSMVHRSPGAHARSRRPPTRHARRPPGPPAAAETPRFNPPAVPPQLSIRRDQSPLASRRTQNPELDRCIQAFERFADAVIGEKLCIFCYVTSSGQKKSHHAYGDCPDQHAQPCRDMQEAVVQQRLGKNAIHSREDVELVKYTCCYFCWTPQVLCGRNPHNNSTSCRSTFLVKDLLGILFAGYRNVLADISAKDLGSSFPLDEANPISPFGTMDYDNWLRRPRTHGVVQGSSMFFLVSIALCQLGF</sequence>
<dbReference type="GO" id="GO:0043138">
    <property type="term" value="F:3'-5' DNA helicase activity"/>
    <property type="evidence" value="ECO:0007669"/>
    <property type="project" value="TreeGrafter"/>
</dbReference>
<dbReference type="AlphaFoldDB" id="A0A084B7S9"/>
<dbReference type="OrthoDB" id="10653730at2759"/>
<dbReference type="Gene3D" id="3.40.50.300">
    <property type="entry name" value="P-loop containing nucleotide triphosphate hydrolases"/>
    <property type="match status" value="1"/>
</dbReference>
<evidence type="ECO:0000313" key="4">
    <source>
        <dbReference type="Proteomes" id="UP000028045"/>
    </source>
</evidence>
<organism evidence="3 4">
    <name type="scientific">Stachybotrys chartarum (strain CBS 109288 / IBT 7711)</name>
    <name type="common">Toxic black mold</name>
    <name type="synonym">Stilbospora chartarum</name>
    <dbReference type="NCBI Taxonomy" id="1280523"/>
    <lineage>
        <taxon>Eukaryota</taxon>
        <taxon>Fungi</taxon>
        <taxon>Dikarya</taxon>
        <taxon>Ascomycota</taxon>
        <taxon>Pezizomycotina</taxon>
        <taxon>Sordariomycetes</taxon>
        <taxon>Hypocreomycetidae</taxon>
        <taxon>Hypocreales</taxon>
        <taxon>Stachybotryaceae</taxon>
        <taxon>Stachybotrys</taxon>
    </lineage>
</organism>
<proteinExistence type="inferred from homology"/>
<dbReference type="SUPFAM" id="SSF52540">
    <property type="entry name" value="P-loop containing nucleoside triphosphate hydrolases"/>
    <property type="match status" value="1"/>
</dbReference>
<dbReference type="Proteomes" id="UP000028045">
    <property type="component" value="Unassembled WGS sequence"/>
</dbReference>
<dbReference type="HOGENOM" id="CLU_356845_0_0_1"/>
<evidence type="ECO:0000313" key="3">
    <source>
        <dbReference type="EMBL" id="KEY73608.1"/>
    </source>
</evidence>